<feature type="region of interest" description="Disordered" evidence="1">
    <location>
        <begin position="224"/>
        <end position="259"/>
    </location>
</feature>
<feature type="compositionally biased region" description="Basic and acidic residues" evidence="1">
    <location>
        <begin position="224"/>
        <end position="236"/>
    </location>
</feature>
<dbReference type="AlphaFoldDB" id="A0A5E7FLN4"/>
<name>A0A5E7FLN4_PSEFL</name>
<protein>
    <submittedName>
        <fullName evidence="2">Uncharacterized protein</fullName>
    </submittedName>
</protein>
<evidence type="ECO:0000313" key="2">
    <source>
        <dbReference type="EMBL" id="VVO40179.1"/>
    </source>
</evidence>
<gene>
    <name evidence="2" type="ORF">PS723_05760</name>
</gene>
<evidence type="ECO:0000313" key="3">
    <source>
        <dbReference type="Proteomes" id="UP000379480"/>
    </source>
</evidence>
<proteinExistence type="predicted"/>
<dbReference type="EMBL" id="CABVHY010000039">
    <property type="protein sequence ID" value="VVO40179.1"/>
    <property type="molecule type" value="Genomic_DNA"/>
</dbReference>
<feature type="compositionally biased region" description="Basic and acidic residues" evidence="1">
    <location>
        <begin position="247"/>
        <end position="259"/>
    </location>
</feature>
<organism evidence="2 3">
    <name type="scientific">Pseudomonas fluorescens</name>
    <dbReference type="NCBI Taxonomy" id="294"/>
    <lineage>
        <taxon>Bacteria</taxon>
        <taxon>Pseudomonadati</taxon>
        <taxon>Pseudomonadota</taxon>
        <taxon>Gammaproteobacteria</taxon>
        <taxon>Pseudomonadales</taxon>
        <taxon>Pseudomonadaceae</taxon>
        <taxon>Pseudomonas</taxon>
    </lineage>
</organism>
<evidence type="ECO:0000256" key="1">
    <source>
        <dbReference type="SAM" id="MobiDB-lite"/>
    </source>
</evidence>
<accession>A0A5E7FLN4</accession>
<sequence>MRDGRVTQQTLEVALGQRQQVTEQDRRDGDNGQYVAQDTAVGHWRDLEQPHHHREHCDFRRRRQERRHGCRSTFVDVRGPEVEGYQRQLERQADQHHGQAQLRDRVRQTGSGQCLADAAEAHAAGFCVKQRHAEQQERRAGGRQHHVLDAGFQRTLVEEGIGHQAVDRYRKQFQTDEQAGQVLRADQYQATGRSHQDQQVQLFAVARVTRTAIAEVGVGEGYTRQRGDQDQRHVEAGEAIDLQQWSHDQRRDFQGREDR</sequence>
<dbReference type="Proteomes" id="UP000379480">
    <property type="component" value="Unassembled WGS sequence"/>
</dbReference>
<reference evidence="2 3" key="1">
    <citation type="submission" date="2019-09" db="EMBL/GenBank/DDBJ databases">
        <authorList>
            <person name="Chandra G."/>
            <person name="Truman W A."/>
        </authorList>
    </citation>
    <scope>NUCLEOTIDE SEQUENCE [LARGE SCALE GENOMIC DNA]</scope>
    <source>
        <strain evidence="2">PS723</strain>
    </source>
</reference>